<evidence type="ECO:0000256" key="3">
    <source>
        <dbReference type="ARBA" id="ARBA00022519"/>
    </source>
</evidence>
<name>A0A7W4NXD4_9PROT</name>
<keyword evidence="3 9" id="KW-0997">Cell inner membrane</keyword>
<sequence>MRRTGDNRDDRPSRLSIFLRRRRRMVRPLALAIVLLAAGAGGAVLVRDMKSEEQFAPIRARLVSMLPLRITDIQVSGRVLTSEAALRDALGVHVGDPVLGFSVEGARERIDALPFVDHSVVERHLPGTIVVRLTERSPFAVWQNQGRFMLIDRAGNQVRDQGMTGKDAQAFMQLPLVVGLGANEAAAPLIDALAGQPVVRDHVAAAVRVGLRRWNLVLRDGTTVLLPEGEEIPALKRLADLQAAMKLLDRPVISIDLRLPDRMVVEQPPPADPAAGGQPVANPQAPATPGAPKPAATPHDGTAPAASVGNGSAPPPRAAPRVPPADQRAPTHAPAAAPHGLPPPVSALAPPAAFPSTTPSGQAQPHRALPPPVPNLPPNGEPEARRRA</sequence>
<dbReference type="PANTHER" id="PTHR35851">
    <property type="entry name" value="CELL DIVISION PROTEIN FTSQ"/>
    <property type="match status" value="1"/>
</dbReference>
<evidence type="ECO:0000256" key="1">
    <source>
        <dbReference type="ARBA" id="ARBA00004370"/>
    </source>
</evidence>
<evidence type="ECO:0000313" key="13">
    <source>
        <dbReference type="Proteomes" id="UP000559860"/>
    </source>
</evidence>
<protein>
    <recommendedName>
        <fullName evidence="9">Cell division protein FtsQ</fullName>
    </recommendedName>
</protein>
<feature type="compositionally biased region" description="Pro residues" evidence="10">
    <location>
        <begin position="368"/>
        <end position="380"/>
    </location>
</feature>
<dbReference type="InterPro" id="IPR013685">
    <property type="entry name" value="POTRA_FtsQ_type"/>
</dbReference>
<feature type="compositionally biased region" description="Low complexity" evidence="10">
    <location>
        <begin position="273"/>
        <end position="298"/>
    </location>
</feature>
<keyword evidence="8 9" id="KW-0131">Cell cycle</keyword>
<dbReference type="PROSITE" id="PS51779">
    <property type="entry name" value="POTRA"/>
    <property type="match status" value="1"/>
</dbReference>
<dbReference type="Proteomes" id="UP000559860">
    <property type="component" value="Unassembled WGS sequence"/>
</dbReference>
<comment type="caution">
    <text evidence="12">The sequence shown here is derived from an EMBL/GenBank/DDBJ whole genome shotgun (WGS) entry which is preliminary data.</text>
</comment>
<evidence type="ECO:0000256" key="4">
    <source>
        <dbReference type="ARBA" id="ARBA00022618"/>
    </source>
</evidence>
<keyword evidence="5 9" id="KW-0812">Transmembrane</keyword>
<evidence type="ECO:0000256" key="6">
    <source>
        <dbReference type="ARBA" id="ARBA00022989"/>
    </source>
</evidence>
<gene>
    <name evidence="9" type="primary">ftsQ</name>
    <name evidence="12" type="ORF">HLH36_14185</name>
</gene>
<evidence type="ECO:0000259" key="11">
    <source>
        <dbReference type="PROSITE" id="PS51779"/>
    </source>
</evidence>
<evidence type="ECO:0000256" key="5">
    <source>
        <dbReference type="ARBA" id="ARBA00022692"/>
    </source>
</evidence>
<dbReference type="AlphaFoldDB" id="A0A7W4NXD4"/>
<dbReference type="InterPro" id="IPR034746">
    <property type="entry name" value="POTRA"/>
</dbReference>
<evidence type="ECO:0000256" key="7">
    <source>
        <dbReference type="ARBA" id="ARBA00023136"/>
    </source>
</evidence>
<dbReference type="GO" id="GO:0005886">
    <property type="term" value="C:plasma membrane"/>
    <property type="evidence" value="ECO:0007669"/>
    <property type="project" value="UniProtKB-SubCell"/>
</dbReference>
<feature type="region of interest" description="Disordered" evidence="10">
    <location>
        <begin position="264"/>
        <end position="388"/>
    </location>
</feature>
<dbReference type="Gene3D" id="3.10.20.310">
    <property type="entry name" value="membrane protein fhac"/>
    <property type="match status" value="1"/>
</dbReference>
<dbReference type="Pfam" id="PF03799">
    <property type="entry name" value="FtsQ_DivIB_C"/>
    <property type="match status" value="1"/>
</dbReference>
<keyword evidence="6 9" id="KW-1133">Transmembrane helix</keyword>
<dbReference type="InterPro" id="IPR026579">
    <property type="entry name" value="FtsQ"/>
</dbReference>
<dbReference type="GO" id="GO:0090529">
    <property type="term" value="P:cell septum assembly"/>
    <property type="evidence" value="ECO:0007669"/>
    <property type="project" value="InterPro"/>
</dbReference>
<keyword evidence="13" id="KW-1185">Reference proteome</keyword>
<keyword evidence="7 9" id="KW-0472">Membrane</keyword>
<comment type="subcellular location">
    <subcellularLocation>
        <location evidence="9">Cell inner membrane</location>
        <topology evidence="9">Single-pass type II membrane protein</topology>
    </subcellularLocation>
    <subcellularLocation>
        <location evidence="1">Membrane</location>
    </subcellularLocation>
    <text evidence="9">Localizes to the division septum.</text>
</comment>
<accession>A0A7W4NXD4</accession>
<feature type="compositionally biased region" description="Pro residues" evidence="10">
    <location>
        <begin position="313"/>
        <end position="323"/>
    </location>
</feature>
<dbReference type="HAMAP" id="MF_00911">
    <property type="entry name" value="FtsQ_subfam"/>
    <property type="match status" value="1"/>
</dbReference>
<comment type="similarity">
    <text evidence="9">Belongs to the FtsQ/DivIB family. FtsQ subfamily.</text>
</comment>
<dbReference type="EMBL" id="JABEQD010000010">
    <property type="protein sequence ID" value="MBB2169484.1"/>
    <property type="molecule type" value="Genomic_DNA"/>
</dbReference>
<reference evidence="12 13" key="1">
    <citation type="submission" date="2020-04" db="EMBL/GenBank/DDBJ databases">
        <title>Description of novel Gluconacetobacter.</title>
        <authorList>
            <person name="Sombolestani A."/>
        </authorList>
    </citation>
    <scope>NUCLEOTIDE SEQUENCE [LARGE SCALE GENOMIC DNA]</scope>
    <source>
        <strain evidence="12 13">LMG 27801</strain>
    </source>
</reference>
<evidence type="ECO:0000256" key="10">
    <source>
        <dbReference type="SAM" id="MobiDB-lite"/>
    </source>
</evidence>
<keyword evidence="4 9" id="KW-0132">Cell division</keyword>
<evidence type="ECO:0000313" key="12">
    <source>
        <dbReference type="EMBL" id="MBB2169484.1"/>
    </source>
</evidence>
<dbReference type="GO" id="GO:0032153">
    <property type="term" value="C:cell division site"/>
    <property type="evidence" value="ECO:0007669"/>
    <property type="project" value="UniProtKB-UniRule"/>
</dbReference>
<dbReference type="PANTHER" id="PTHR35851:SF1">
    <property type="entry name" value="CELL DIVISION PROTEIN FTSQ"/>
    <property type="match status" value="1"/>
</dbReference>
<evidence type="ECO:0000256" key="8">
    <source>
        <dbReference type="ARBA" id="ARBA00023306"/>
    </source>
</evidence>
<feature type="compositionally biased region" description="Low complexity" evidence="10">
    <location>
        <begin position="346"/>
        <end position="360"/>
    </location>
</feature>
<comment type="function">
    <text evidence="9">Essential cell division protein.</text>
</comment>
<proteinExistence type="inferred from homology"/>
<dbReference type="Pfam" id="PF08478">
    <property type="entry name" value="POTRA_1"/>
    <property type="match status" value="1"/>
</dbReference>
<feature type="domain" description="POTRA" evidence="11">
    <location>
        <begin position="68"/>
        <end position="136"/>
    </location>
</feature>
<dbReference type="InterPro" id="IPR005548">
    <property type="entry name" value="Cell_div_FtsQ/DivIB_C"/>
</dbReference>
<feature type="compositionally biased region" description="Low complexity" evidence="10">
    <location>
        <begin position="324"/>
        <end position="339"/>
    </location>
</feature>
<organism evidence="12 13">
    <name type="scientific">Gluconacetobacter aggeris</name>
    <dbReference type="NCBI Taxonomy" id="1286186"/>
    <lineage>
        <taxon>Bacteria</taxon>
        <taxon>Pseudomonadati</taxon>
        <taxon>Pseudomonadota</taxon>
        <taxon>Alphaproteobacteria</taxon>
        <taxon>Acetobacterales</taxon>
        <taxon>Acetobacteraceae</taxon>
        <taxon>Gluconacetobacter</taxon>
    </lineage>
</organism>
<dbReference type="GO" id="GO:0043093">
    <property type="term" value="P:FtsZ-dependent cytokinesis"/>
    <property type="evidence" value="ECO:0007669"/>
    <property type="project" value="UniProtKB-UniRule"/>
</dbReference>
<keyword evidence="2 9" id="KW-1003">Cell membrane</keyword>
<evidence type="ECO:0000256" key="2">
    <source>
        <dbReference type="ARBA" id="ARBA00022475"/>
    </source>
</evidence>
<evidence type="ECO:0000256" key="9">
    <source>
        <dbReference type="HAMAP-Rule" id="MF_00911"/>
    </source>
</evidence>